<evidence type="ECO:0008006" key="3">
    <source>
        <dbReference type="Google" id="ProtNLM"/>
    </source>
</evidence>
<keyword evidence="2" id="KW-1185">Reference proteome</keyword>
<accession>A0AAV4CR14</accession>
<evidence type="ECO:0000313" key="2">
    <source>
        <dbReference type="Proteomes" id="UP000735302"/>
    </source>
</evidence>
<gene>
    <name evidence="1" type="ORF">PoB_006081300</name>
</gene>
<evidence type="ECO:0000313" key="1">
    <source>
        <dbReference type="EMBL" id="GFO34308.1"/>
    </source>
</evidence>
<name>A0AAV4CR14_9GAST</name>
<dbReference type="Proteomes" id="UP000735302">
    <property type="component" value="Unassembled WGS sequence"/>
</dbReference>
<sequence length="144" mass="16162">MSRATLKRPLVGAPQMLLLWISNPACTRPLAMGASWTEVALFLAHTRPLIDGRGRHSTHLTNWSTIMRTYSLPALVLGSGPRKSRCTLSIGKLAWYSVEGCRDAGLTLFFIELHIPHVLTNLLICDPQQYHQYRCNLSLVRLIP</sequence>
<organism evidence="1 2">
    <name type="scientific">Plakobranchus ocellatus</name>
    <dbReference type="NCBI Taxonomy" id="259542"/>
    <lineage>
        <taxon>Eukaryota</taxon>
        <taxon>Metazoa</taxon>
        <taxon>Spiralia</taxon>
        <taxon>Lophotrochozoa</taxon>
        <taxon>Mollusca</taxon>
        <taxon>Gastropoda</taxon>
        <taxon>Heterobranchia</taxon>
        <taxon>Euthyneura</taxon>
        <taxon>Panpulmonata</taxon>
        <taxon>Sacoglossa</taxon>
        <taxon>Placobranchoidea</taxon>
        <taxon>Plakobranchidae</taxon>
        <taxon>Plakobranchus</taxon>
    </lineage>
</organism>
<dbReference type="EMBL" id="BLXT01006881">
    <property type="protein sequence ID" value="GFO34308.1"/>
    <property type="molecule type" value="Genomic_DNA"/>
</dbReference>
<dbReference type="AlphaFoldDB" id="A0AAV4CR14"/>
<proteinExistence type="predicted"/>
<reference evidence="1 2" key="1">
    <citation type="journal article" date="2021" name="Elife">
        <title>Chloroplast acquisition without the gene transfer in kleptoplastic sea slugs, Plakobranchus ocellatus.</title>
        <authorList>
            <person name="Maeda T."/>
            <person name="Takahashi S."/>
            <person name="Yoshida T."/>
            <person name="Shimamura S."/>
            <person name="Takaki Y."/>
            <person name="Nagai Y."/>
            <person name="Toyoda A."/>
            <person name="Suzuki Y."/>
            <person name="Arimoto A."/>
            <person name="Ishii H."/>
            <person name="Satoh N."/>
            <person name="Nishiyama T."/>
            <person name="Hasebe M."/>
            <person name="Maruyama T."/>
            <person name="Minagawa J."/>
            <person name="Obokata J."/>
            <person name="Shigenobu S."/>
        </authorList>
    </citation>
    <scope>NUCLEOTIDE SEQUENCE [LARGE SCALE GENOMIC DNA]</scope>
</reference>
<comment type="caution">
    <text evidence="1">The sequence shown here is derived from an EMBL/GenBank/DDBJ whole genome shotgun (WGS) entry which is preliminary data.</text>
</comment>
<protein>
    <recommendedName>
        <fullName evidence="3">Secreted protein</fullName>
    </recommendedName>
</protein>